<keyword evidence="1" id="KW-1133">Transmembrane helix</keyword>
<feature type="transmembrane region" description="Helical" evidence="1">
    <location>
        <begin position="80"/>
        <end position="99"/>
    </location>
</feature>
<sequence>MTARAWLRTGLIILAVYHFVLGVWSLFLPRSFYDNFPAPGHAWVALLPPYNEHLLRDFGALNLALTVLLGTAAAVAERHLIFTALAAAIVVEVPHMIYHTLHLEDFPPADAVIQTIALTVIMVIPVALLIPARRLPRPLDDARRLG</sequence>
<evidence type="ECO:0000313" key="3">
    <source>
        <dbReference type="Proteomes" id="UP000605992"/>
    </source>
</evidence>
<name>A0A8J4DEU0_9ACTN</name>
<feature type="transmembrane region" description="Helical" evidence="1">
    <location>
        <begin position="53"/>
        <end position="73"/>
    </location>
</feature>
<gene>
    <name evidence="2" type="ORF">Pth03_77120</name>
</gene>
<comment type="caution">
    <text evidence="2">The sequence shown here is derived from an EMBL/GenBank/DDBJ whole genome shotgun (WGS) entry which is preliminary data.</text>
</comment>
<feature type="transmembrane region" description="Helical" evidence="1">
    <location>
        <begin position="111"/>
        <end position="130"/>
    </location>
</feature>
<keyword evidence="1" id="KW-0812">Transmembrane</keyword>
<dbReference type="AlphaFoldDB" id="A0A8J4DEU0"/>
<dbReference type="RefSeq" id="WP_203949384.1">
    <property type="nucleotide sequence ID" value="NZ_BOOR01000083.1"/>
</dbReference>
<evidence type="ECO:0000256" key="1">
    <source>
        <dbReference type="SAM" id="Phobius"/>
    </source>
</evidence>
<reference evidence="2" key="1">
    <citation type="submission" date="2021-01" db="EMBL/GenBank/DDBJ databases">
        <title>Whole genome shotgun sequence of Planotetraspora thailandica NBRC 104271.</title>
        <authorList>
            <person name="Komaki H."/>
            <person name="Tamura T."/>
        </authorList>
    </citation>
    <scope>NUCLEOTIDE SEQUENCE</scope>
    <source>
        <strain evidence="2">NBRC 104271</strain>
    </source>
</reference>
<keyword evidence="3" id="KW-1185">Reference proteome</keyword>
<feature type="transmembrane region" description="Helical" evidence="1">
    <location>
        <begin position="12"/>
        <end position="33"/>
    </location>
</feature>
<dbReference type="Proteomes" id="UP000605992">
    <property type="component" value="Unassembled WGS sequence"/>
</dbReference>
<evidence type="ECO:0000313" key="2">
    <source>
        <dbReference type="EMBL" id="GII59323.1"/>
    </source>
</evidence>
<organism evidence="2 3">
    <name type="scientific">Planotetraspora thailandica</name>
    <dbReference type="NCBI Taxonomy" id="487172"/>
    <lineage>
        <taxon>Bacteria</taxon>
        <taxon>Bacillati</taxon>
        <taxon>Actinomycetota</taxon>
        <taxon>Actinomycetes</taxon>
        <taxon>Streptosporangiales</taxon>
        <taxon>Streptosporangiaceae</taxon>
        <taxon>Planotetraspora</taxon>
    </lineage>
</organism>
<dbReference type="EMBL" id="BOOR01000083">
    <property type="protein sequence ID" value="GII59323.1"/>
    <property type="molecule type" value="Genomic_DNA"/>
</dbReference>
<keyword evidence="1" id="KW-0472">Membrane</keyword>
<accession>A0A8J4DEU0</accession>
<proteinExistence type="predicted"/>
<protein>
    <submittedName>
        <fullName evidence="2">Uncharacterized protein</fullName>
    </submittedName>
</protein>